<sequence length="69" mass="7557">MTDHISIASDDARHIADVLDKLEEVNEALSKIETYIEFPIRVQSEIQGFDGVIAMHDSGALVFKPGVSS</sequence>
<dbReference type="KEGG" id="vg:30309385"/>
<dbReference type="RefSeq" id="YP_009324462.1">
    <property type="nucleotide sequence ID" value="NC_031936.1"/>
</dbReference>
<dbReference type="GeneID" id="30309385"/>
<proteinExistence type="predicted"/>
<protein>
    <submittedName>
        <fullName evidence="1">Uncharacterized protein</fullName>
    </submittedName>
</protein>
<gene>
    <name evidence="1" type="ORF">GAL1_70</name>
</gene>
<reference evidence="1 2" key="1">
    <citation type="submission" date="2015-04" db="EMBL/GenBank/DDBJ databases">
        <title>Locating and activating molecular 'time bombs': can Mycolata prophages be selectively induced en masse to biologically control activated sludge foaming?</title>
        <authorList>
            <person name="Dyson Z.A."/>
            <person name="Brown T.L."/>
            <person name="Farrar B."/>
            <person name="Doyle S."/>
            <person name="Tucci J."/>
            <person name="Seviour R.J."/>
            <person name="Petrovski S."/>
        </authorList>
    </citation>
    <scope>NUCLEOTIDE SEQUENCE [LARGE SCALE GENOMIC DNA]</scope>
</reference>
<evidence type="ECO:0000313" key="1">
    <source>
        <dbReference type="EMBL" id="AKJ72085.1"/>
    </source>
</evidence>
<accession>A0A159B6G1</accession>
<evidence type="ECO:0000313" key="2">
    <source>
        <dbReference type="Proteomes" id="UP000201404"/>
    </source>
</evidence>
<organism evidence="1 2">
    <name type="scientific">Gordonia phage GAL1</name>
    <dbReference type="NCBI Taxonomy" id="1647469"/>
    <lineage>
        <taxon>Viruses</taxon>
        <taxon>Duplodnaviria</taxon>
        <taxon>Heunggongvirae</taxon>
        <taxon>Uroviricota</taxon>
        <taxon>Caudoviricetes</taxon>
        <taxon>Galunavirus</taxon>
        <taxon>Galunavirus GAL1</taxon>
    </lineage>
</organism>
<dbReference type="Proteomes" id="UP000201404">
    <property type="component" value="Genome"/>
</dbReference>
<keyword evidence="2" id="KW-1185">Reference proteome</keyword>
<dbReference type="EMBL" id="KR053194">
    <property type="protein sequence ID" value="AKJ72085.1"/>
    <property type="molecule type" value="Genomic_DNA"/>
</dbReference>
<name>A0A159B6G1_9CAUD</name>